<proteinExistence type="predicted"/>
<organism evidence="2">
    <name type="scientific">uncultured Caudovirales phage</name>
    <dbReference type="NCBI Taxonomy" id="2100421"/>
    <lineage>
        <taxon>Viruses</taxon>
        <taxon>Duplodnaviria</taxon>
        <taxon>Heunggongvirae</taxon>
        <taxon>Uroviricota</taxon>
        <taxon>Caudoviricetes</taxon>
        <taxon>Peduoviridae</taxon>
        <taxon>Maltschvirus</taxon>
        <taxon>Maltschvirus maltsch</taxon>
    </lineage>
</organism>
<accession>A0A6J5NST5</accession>
<evidence type="ECO:0000313" key="1">
    <source>
        <dbReference type="EMBL" id="CAB4148043.1"/>
    </source>
</evidence>
<dbReference type="EMBL" id="LR796484">
    <property type="protein sequence ID" value="CAB4148043.1"/>
    <property type="molecule type" value="Genomic_DNA"/>
</dbReference>
<sequence>MANPIDELEPDRINLLVCKQCKTIQEIPYTRTGKSLGEGRYDQSDNPFIDMYIGTCQQAGHFGVLTDCLTVAWMGNPALKESILKQIKEQILGGGSKGLDILGTNFYDVKDTYSADAMSCWKIHNSPKGQCPDYKTDRKELKPDTAKERKEAGLGATKTKIHLCDFCPVKMYNQKKAYTERGLYN</sequence>
<evidence type="ECO:0000313" key="2">
    <source>
        <dbReference type="EMBL" id="CAB4158214.1"/>
    </source>
</evidence>
<reference evidence="2" key="1">
    <citation type="submission" date="2020-04" db="EMBL/GenBank/DDBJ databases">
        <authorList>
            <person name="Chiriac C."/>
            <person name="Salcher M."/>
            <person name="Ghai R."/>
            <person name="Kavagutti S V."/>
        </authorList>
    </citation>
    <scope>NUCLEOTIDE SEQUENCE</scope>
</reference>
<protein>
    <submittedName>
        <fullName evidence="2">Uncharacterized protein</fullName>
    </submittedName>
</protein>
<dbReference type="EMBL" id="LR796666">
    <property type="protein sequence ID" value="CAB4158214.1"/>
    <property type="molecule type" value="Genomic_DNA"/>
</dbReference>
<name>A0A6J5NST5_9CAUD</name>
<gene>
    <name evidence="1" type="ORF">UFOVP429_85</name>
    <name evidence="2" type="ORF">UFOVP696_82</name>
</gene>